<dbReference type="Proteomes" id="UP000029093">
    <property type="component" value="Unassembled WGS sequence"/>
</dbReference>
<reference evidence="1 2" key="1">
    <citation type="submission" date="2014-03" db="EMBL/GenBank/DDBJ databases">
        <title>Genomics of Bifidobacteria.</title>
        <authorList>
            <person name="Ventura M."/>
            <person name="Milani C."/>
            <person name="Lugli G.A."/>
        </authorList>
    </citation>
    <scope>NUCLEOTIDE SEQUENCE [LARGE SCALE GENOMIC DNA]</scope>
    <source>
        <strain evidence="1 2">LMG 10736</strain>
    </source>
</reference>
<protein>
    <submittedName>
        <fullName evidence="1">Uncharacterized protein</fullName>
    </submittedName>
</protein>
<gene>
    <name evidence="1" type="ORF">BBOU_1660</name>
</gene>
<accession>A0A086ZF94</accession>
<dbReference type="RefSeq" id="WP_033490749.1">
    <property type="nucleotide sequence ID" value="NZ_JGYQ01000018.1"/>
</dbReference>
<dbReference type="EMBL" id="JGYQ01000018">
    <property type="protein sequence ID" value="KFI45194.1"/>
    <property type="molecule type" value="Genomic_DNA"/>
</dbReference>
<proteinExistence type="predicted"/>
<dbReference type="AlphaFoldDB" id="A0A086ZF94"/>
<organism evidence="1 2">
    <name type="scientific">Bifidobacterium boum</name>
    <dbReference type="NCBI Taxonomy" id="78343"/>
    <lineage>
        <taxon>Bacteria</taxon>
        <taxon>Bacillati</taxon>
        <taxon>Actinomycetota</taxon>
        <taxon>Actinomycetes</taxon>
        <taxon>Bifidobacteriales</taxon>
        <taxon>Bifidobacteriaceae</taxon>
        <taxon>Bifidobacterium</taxon>
    </lineage>
</organism>
<sequence length="80" mass="9367">MKRRFVLDDYFEDNPMPMFGGDLLWWNQAGGFTVLPVVSKCEVRLTETFLDFTDCDDAEPDPVRSPLKWVDWMRSMGKSE</sequence>
<name>A0A086ZF94_9BIFI</name>
<evidence type="ECO:0000313" key="2">
    <source>
        <dbReference type="Proteomes" id="UP000029093"/>
    </source>
</evidence>
<dbReference type="GeneID" id="303204764"/>
<keyword evidence="2" id="KW-1185">Reference proteome</keyword>
<comment type="caution">
    <text evidence="1">The sequence shown here is derived from an EMBL/GenBank/DDBJ whole genome shotgun (WGS) entry which is preliminary data.</text>
</comment>
<evidence type="ECO:0000313" key="1">
    <source>
        <dbReference type="EMBL" id="KFI45194.1"/>
    </source>
</evidence>